<evidence type="ECO:0000259" key="10">
    <source>
        <dbReference type="Pfam" id="PF00696"/>
    </source>
</evidence>
<gene>
    <name evidence="11" type="ORF">IAB12_00060</name>
</gene>
<accession>A0A9D1PT80</accession>
<dbReference type="InterPro" id="IPR036393">
    <property type="entry name" value="AceGlu_kinase-like_sf"/>
</dbReference>
<evidence type="ECO:0000256" key="6">
    <source>
        <dbReference type="ARBA" id="ARBA00022840"/>
    </source>
</evidence>
<dbReference type="Proteomes" id="UP000823936">
    <property type="component" value="Unassembled WGS sequence"/>
</dbReference>
<keyword evidence="9" id="KW-0028">Amino-acid biosynthesis</keyword>
<feature type="domain" description="Aspartate/glutamate/uridylate kinase" evidence="10">
    <location>
        <begin position="2"/>
        <end position="262"/>
    </location>
</feature>
<keyword evidence="5 8" id="KW-0418">Kinase</keyword>
<comment type="caution">
    <text evidence="11">The sequence shown here is derived from an EMBL/GenBank/DDBJ whole genome shotgun (WGS) entry which is preliminary data.</text>
</comment>
<dbReference type="GO" id="GO:0005829">
    <property type="term" value="C:cytosol"/>
    <property type="evidence" value="ECO:0007669"/>
    <property type="project" value="TreeGrafter"/>
</dbReference>
<dbReference type="AlphaFoldDB" id="A0A9D1PT80"/>
<organism evidence="11 12">
    <name type="scientific">Candidatus Ornithospirochaeta avicola</name>
    <dbReference type="NCBI Taxonomy" id="2840896"/>
    <lineage>
        <taxon>Bacteria</taxon>
        <taxon>Pseudomonadati</taxon>
        <taxon>Spirochaetota</taxon>
        <taxon>Spirochaetia</taxon>
        <taxon>Spirochaetales</taxon>
        <taxon>Spirochaetaceae</taxon>
        <taxon>Spirochaetaceae incertae sedis</taxon>
        <taxon>Candidatus Ornithospirochaeta</taxon>
    </lineage>
</organism>
<comment type="catalytic activity">
    <reaction evidence="7 8">
        <text>L-aspartate + ATP = 4-phospho-L-aspartate + ADP</text>
        <dbReference type="Rhea" id="RHEA:23776"/>
        <dbReference type="ChEBI" id="CHEBI:29991"/>
        <dbReference type="ChEBI" id="CHEBI:30616"/>
        <dbReference type="ChEBI" id="CHEBI:57535"/>
        <dbReference type="ChEBI" id="CHEBI:456216"/>
        <dbReference type="EC" id="2.7.2.4"/>
    </reaction>
</comment>
<dbReference type="GO" id="GO:0004072">
    <property type="term" value="F:aspartate kinase activity"/>
    <property type="evidence" value="ECO:0007669"/>
    <property type="project" value="UniProtKB-EC"/>
</dbReference>
<reference evidence="11" key="2">
    <citation type="submission" date="2021-04" db="EMBL/GenBank/DDBJ databases">
        <authorList>
            <person name="Gilroy R."/>
        </authorList>
    </citation>
    <scope>NUCLEOTIDE SEQUENCE</scope>
    <source>
        <strain evidence="11">Gambia11-129</strain>
    </source>
</reference>
<dbReference type="NCBIfam" id="TIGR00657">
    <property type="entry name" value="asp_kinases"/>
    <property type="match status" value="1"/>
</dbReference>
<name>A0A9D1PT80_9SPIO</name>
<protein>
    <recommendedName>
        <fullName evidence="8">Aspartokinase</fullName>
        <ecNumber evidence="8">2.7.2.4</ecNumber>
    </recommendedName>
</protein>
<dbReference type="InterPro" id="IPR001341">
    <property type="entry name" value="Asp_kinase"/>
</dbReference>
<comment type="similarity">
    <text evidence="2 8">Belongs to the aspartokinase family.</text>
</comment>
<dbReference type="InterPro" id="IPR001048">
    <property type="entry name" value="Asp/Glu/Uridylate_kinase"/>
</dbReference>
<dbReference type="EMBL" id="DXHU01000001">
    <property type="protein sequence ID" value="HIV98167.1"/>
    <property type="molecule type" value="Genomic_DNA"/>
</dbReference>
<dbReference type="Gene3D" id="3.30.2130.10">
    <property type="entry name" value="VC0802-like"/>
    <property type="match status" value="1"/>
</dbReference>
<dbReference type="EC" id="2.7.2.4" evidence="8"/>
<comment type="pathway">
    <text evidence="9">Amino-acid biosynthesis; L-methionine biosynthesis via de novo pathway; L-homoserine from L-aspartate: step 1/3.</text>
</comment>
<comment type="pathway">
    <text evidence="9">Amino-acid biosynthesis; L-threonine biosynthesis; L-threonine from L-aspartate: step 1/5.</text>
</comment>
<proteinExistence type="inferred from homology"/>
<dbReference type="Gene3D" id="3.40.1160.10">
    <property type="entry name" value="Acetylglutamate kinase-like"/>
    <property type="match status" value="1"/>
</dbReference>
<dbReference type="PANTHER" id="PTHR21499:SF67">
    <property type="entry name" value="ASPARTOKINASE 3"/>
    <property type="match status" value="1"/>
</dbReference>
<evidence type="ECO:0000256" key="2">
    <source>
        <dbReference type="ARBA" id="ARBA00010122"/>
    </source>
</evidence>
<dbReference type="GO" id="GO:0009089">
    <property type="term" value="P:lysine biosynthetic process via diaminopimelate"/>
    <property type="evidence" value="ECO:0007669"/>
    <property type="project" value="TreeGrafter"/>
</dbReference>
<comment type="pathway">
    <text evidence="1 9">Amino-acid biosynthesis; L-lysine biosynthesis via DAP pathway; (S)-tetrahydrodipicolinate from L-aspartate: step 1/4.</text>
</comment>
<evidence type="ECO:0000256" key="5">
    <source>
        <dbReference type="ARBA" id="ARBA00022777"/>
    </source>
</evidence>
<dbReference type="InterPro" id="IPR045865">
    <property type="entry name" value="ACT-like_dom_sf"/>
</dbReference>
<evidence type="ECO:0000256" key="9">
    <source>
        <dbReference type="RuleBase" id="RU004249"/>
    </source>
</evidence>
<evidence type="ECO:0000256" key="8">
    <source>
        <dbReference type="RuleBase" id="RU003448"/>
    </source>
</evidence>
<dbReference type="PANTHER" id="PTHR21499">
    <property type="entry name" value="ASPARTATE KINASE"/>
    <property type="match status" value="1"/>
</dbReference>
<dbReference type="PROSITE" id="PS00324">
    <property type="entry name" value="ASPARTOKINASE"/>
    <property type="match status" value="1"/>
</dbReference>
<dbReference type="Pfam" id="PF00696">
    <property type="entry name" value="AA_kinase"/>
    <property type="match status" value="1"/>
</dbReference>
<sequence length="432" mass="47967">MTVAKFGGSSVASAAQIKKVKDILDSDKNRKIIIVSAPGKRDKDDEKITDMLYKCNALVQKGQSCKSEFAKIQERFIAIAQELSLDIKSLSLELDEIRYQIDAGKGADFTASRGEYLSAYLISQYLGWEFVDAKDAVIINDDGTVNPFSYDRIRMMTSGGGRYVFPGFYGADKSGIIKTFSRGGSDITGSVVSRSVNADMYENWTDVSGMYSSDPRIIKDAKVIDVLTYEEARELSDLGASVFHEEAIAPLIDVEIPVNIRNTNSSDDFGTLIVPATGEKKLAGVSVKHNLSSIEVRRLMLFKQHTTRHQLMTHLHLFGIRPCYSIYGIDSVVWFFNSADASDGILEAMCERLKSQFSLDYVKVERNIAILGIVGSNLMDTADYLKAAFALENNNIKLSFMNYGASDVSVTYGIKEEESNRALEIVYDTLFR</sequence>
<evidence type="ECO:0000313" key="11">
    <source>
        <dbReference type="EMBL" id="HIV98167.1"/>
    </source>
</evidence>
<keyword evidence="3 8" id="KW-0808">Transferase</keyword>
<dbReference type="InterPro" id="IPR018042">
    <property type="entry name" value="Aspartate_kinase_CS"/>
</dbReference>
<dbReference type="SUPFAM" id="SSF55021">
    <property type="entry name" value="ACT-like"/>
    <property type="match status" value="1"/>
</dbReference>
<dbReference type="SUPFAM" id="SSF53633">
    <property type="entry name" value="Carbamate kinase-like"/>
    <property type="match status" value="1"/>
</dbReference>
<keyword evidence="4" id="KW-0547">Nucleotide-binding</keyword>
<evidence type="ECO:0000256" key="4">
    <source>
        <dbReference type="ARBA" id="ARBA00022741"/>
    </source>
</evidence>
<evidence type="ECO:0000313" key="12">
    <source>
        <dbReference type="Proteomes" id="UP000823936"/>
    </source>
</evidence>
<evidence type="ECO:0000256" key="1">
    <source>
        <dbReference type="ARBA" id="ARBA00004766"/>
    </source>
</evidence>
<dbReference type="GO" id="GO:0009090">
    <property type="term" value="P:homoserine biosynthetic process"/>
    <property type="evidence" value="ECO:0007669"/>
    <property type="project" value="TreeGrafter"/>
</dbReference>
<evidence type="ECO:0000256" key="7">
    <source>
        <dbReference type="ARBA" id="ARBA00047872"/>
    </source>
</evidence>
<evidence type="ECO:0000256" key="3">
    <source>
        <dbReference type="ARBA" id="ARBA00022679"/>
    </source>
</evidence>
<keyword evidence="6" id="KW-0067">ATP-binding</keyword>
<dbReference type="GO" id="GO:0005524">
    <property type="term" value="F:ATP binding"/>
    <property type="evidence" value="ECO:0007669"/>
    <property type="project" value="UniProtKB-KW"/>
</dbReference>
<reference evidence="11" key="1">
    <citation type="journal article" date="2021" name="PeerJ">
        <title>Extensive microbial diversity within the chicken gut microbiome revealed by metagenomics and culture.</title>
        <authorList>
            <person name="Gilroy R."/>
            <person name="Ravi A."/>
            <person name="Getino M."/>
            <person name="Pursley I."/>
            <person name="Horton D.L."/>
            <person name="Alikhan N.F."/>
            <person name="Baker D."/>
            <person name="Gharbi K."/>
            <person name="Hall N."/>
            <person name="Watson M."/>
            <person name="Adriaenssens E.M."/>
            <person name="Foster-Nyarko E."/>
            <person name="Jarju S."/>
            <person name="Secka A."/>
            <person name="Antonio M."/>
            <person name="Oren A."/>
            <person name="Chaudhuri R.R."/>
            <person name="La Ragione R."/>
            <person name="Hildebrand F."/>
            <person name="Pallen M.J."/>
        </authorList>
    </citation>
    <scope>NUCLEOTIDE SEQUENCE</scope>
    <source>
        <strain evidence="11">Gambia11-129</strain>
    </source>
</reference>